<dbReference type="PROSITE" id="PS51257">
    <property type="entry name" value="PROKAR_LIPOPROTEIN"/>
    <property type="match status" value="1"/>
</dbReference>
<dbReference type="GO" id="GO:0046872">
    <property type="term" value="F:metal ion binding"/>
    <property type="evidence" value="ECO:0007669"/>
    <property type="project" value="UniProtKB-KW"/>
</dbReference>
<keyword evidence="2" id="KW-0378">Hydrolase</keyword>
<sequence length="314" mass="32512">MKTLPRAVRAAALATAAALALTACQGGGSSDTQSSGPAPAGSSSAGASAAPSASGPDATASAGPSGDAAADSTALKPGTNRSAAADGYAYPAKDVHDWLWGRKAKSPTYPKKKLAFLTFDDGPTNSTPRTLKELKKAGVPASFFIIGGDKGLGRPKSAGYLKDEIAQGNSVCIHSYTHSFPLLYPGRTASPKAIVKDYTKTVSAVRDVLGEDYRVGCQRYPGGHGWNGMKPADRAMQKKGAWWIDWNSENGDGTDTASSTGAGRAKQALSTLGSNPRVAVILMHDYKDNDATIESIAPLVKALKKKGYDFGVMS</sequence>
<dbReference type="GO" id="GO:0016020">
    <property type="term" value="C:membrane"/>
    <property type="evidence" value="ECO:0007669"/>
    <property type="project" value="TreeGrafter"/>
</dbReference>
<dbReference type="PANTHER" id="PTHR10587">
    <property type="entry name" value="GLYCOSYL TRANSFERASE-RELATED"/>
    <property type="match status" value="1"/>
</dbReference>
<feature type="chain" id="PRO_5039696157" evidence="4">
    <location>
        <begin position="21"/>
        <end position="314"/>
    </location>
</feature>
<dbReference type="EMBL" id="WWEQ01000024">
    <property type="protein sequence ID" value="MYM19771.1"/>
    <property type="molecule type" value="Genomic_DNA"/>
</dbReference>
<dbReference type="PROSITE" id="PS51677">
    <property type="entry name" value="NODB"/>
    <property type="match status" value="1"/>
</dbReference>
<dbReference type="InterPro" id="IPR011330">
    <property type="entry name" value="Glyco_hydro/deAcase_b/a-brl"/>
</dbReference>
<reference evidence="6 7" key="1">
    <citation type="submission" date="2020-01" db="EMBL/GenBank/DDBJ databases">
        <authorList>
            <person name="Deng T."/>
        </authorList>
    </citation>
    <scope>NUCLEOTIDE SEQUENCE [LARGE SCALE GENOMIC DNA]</scope>
    <source>
        <strain evidence="6 7">5221</strain>
    </source>
</reference>
<dbReference type="Pfam" id="PF01522">
    <property type="entry name" value="Polysacc_deac_1"/>
    <property type="match status" value="1"/>
</dbReference>
<gene>
    <name evidence="6" type="ORF">GSY69_07255</name>
</gene>
<organism evidence="6 7">
    <name type="scientific">Brevibacterium rongguiense</name>
    <dbReference type="NCBI Taxonomy" id="2695267"/>
    <lineage>
        <taxon>Bacteria</taxon>
        <taxon>Bacillati</taxon>
        <taxon>Actinomycetota</taxon>
        <taxon>Actinomycetes</taxon>
        <taxon>Micrococcales</taxon>
        <taxon>Brevibacteriaceae</taxon>
        <taxon>Brevibacterium</taxon>
    </lineage>
</organism>
<comment type="caution">
    <text evidence="6">The sequence shown here is derived from an EMBL/GenBank/DDBJ whole genome shotgun (WGS) entry which is preliminary data.</text>
</comment>
<dbReference type="GO" id="GO:0005975">
    <property type="term" value="P:carbohydrate metabolic process"/>
    <property type="evidence" value="ECO:0007669"/>
    <property type="project" value="InterPro"/>
</dbReference>
<name>A0A6N9H7A9_9MICO</name>
<dbReference type="PANTHER" id="PTHR10587:SF133">
    <property type="entry name" value="CHITIN DEACETYLASE 1-RELATED"/>
    <property type="match status" value="1"/>
</dbReference>
<evidence type="ECO:0000256" key="3">
    <source>
        <dbReference type="SAM" id="MobiDB-lite"/>
    </source>
</evidence>
<evidence type="ECO:0000256" key="1">
    <source>
        <dbReference type="ARBA" id="ARBA00022723"/>
    </source>
</evidence>
<protein>
    <submittedName>
        <fullName evidence="6">Polysaccharide deacetylase family protein</fullName>
    </submittedName>
</protein>
<dbReference type="AlphaFoldDB" id="A0A6N9H7A9"/>
<dbReference type="RefSeq" id="WP_160953200.1">
    <property type="nucleotide sequence ID" value="NZ_WWEQ01000024.1"/>
</dbReference>
<dbReference type="Gene3D" id="3.20.20.370">
    <property type="entry name" value="Glycoside hydrolase/deacetylase"/>
    <property type="match status" value="1"/>
</dbReference>
<evidence type="ECO:0000313" key="7">
    <source>
        <dbReference type="Proteomes" id="UP000469215"/>
    </source>
</evidence>
<keyword evidence="1" id="KW-0479">Metal-binding</keyword>
<evidence type="ECO:0000313" key="6">
    <source>
        <dbReference type="EMBL" id="MYM19771.1"/>
    </source>
</evidence>
<feature type="domain" description="NodB homology" evidence="5">
    <location>
        <begin position="113"/>
        <end position="311"/>
    </location>
</feature>
<feature type="signal peptide" evidence="4">
    <location>
        <begin position="1"/>
        <end position="20"/>
    </location>
</feature>
<dbReference type="InterPro" id="IPR050248">
    <property type="entry name" value="Polysacc_deacetylase_ArnD"/>
</dbReference>
<proteinExistence type="predicted"/>
<dbReference type="InterPro" id="IPR002509">
    <property type="entry name" value="NODB_dom"/>
</dbReference>
<keyword evidence="4" id="KW-0732">Signal</keyword>
<dbReference type="Proteomes" id="UP000469215">
    <property type="component" value="Unassembled WGS sequence"/>
</dbReference>
<feature type="compositionally biased region" description="Low complexity" evidence="3">
    <location>
        <begin position="30"/>
        <end position="74"/>
    </location>
</feature>
<dbReference type="GO" id="GO:0016810">
    <property type="term" value="F:hydrolase activity, acting on carbon-nitrogen (but not peptide) bonds"/>
    <property type="evidence" value="ECO:0007669"/>
    <property type="project" value="InterPro"/>
</dbReference>
<evidence type="ECO:0000256" key="2">
    <source>
        <dbReference type="ARBA" id="ARBA00022801"/>
    </source>
</evidence>
<keyword evidence="7" id="KW-1185">Reference proteome</keyword>
<dbReference type="SUPFAM" id="SSF88713">
    <property type="entry name" value="Glycoside hydrolase/deacetylase"/>
    <property type="match status" value="1"/>
</dbReference>
<evidence type="ECO:0000259" key="5">
    <source>
        <dbReference type="PROSITE" id="PS51677"/>
    </source>
</evidence>
<feature type="region of interest" description="Disordered" evidence="3">
    <location>
        <begin position="24"/>
        <end position="78"/>
    </location>
</feature>
<accession>A0A6N9H7A9</accession>
<evidence type="ECO:0000256" key="4">
    <source>
        <dbReference type="SAM" id="SignalP"/>
    </source>
</evidence>